<protein>
    <submittedName>
        <fullName evidence="2">Phosphoribosyl 1,2-cyclic phosphodiesterase</fullName>
    </submittedName>
</protein>
<reference evidence="2 3" key="1">
    <citation type="submission" date="2019-03" db="EMBL/GenBank/DDBJ databases">
        <title>Genomic Encyclopedia of Type Strains, Phase IV (KMG-IV): sequencing the most valuable type-strain genomes for metagenomic binning, comparative biology and taxonomic classification.</title>
        <authorList>
            <person name="Goeker M."/>
        </authorList>
    </citation>
    <scope>NUCLEOTIDE SEQUENCE [LARGE SCALE GENOMIC DNA]</scope>
    <source>
        <strain evidence="2 3">DSM 25082</strain>
    </source>
</reference>
<dbReference type="PANTHER" id="PTHR47619:SF1">
    <property type="entry name" value="EXODEOXYRIBONUCLEASE WALJ"/>
    <property type="match status" value="1"/>
</dbReference>
<dbReference type="InterPro" id="IPR036866">
    <property type="entry name" value="RibonucZ/Hydroxyglut_hydro"/>
</dbReference>
<dbReference type="OrthoDB" id="9803916at2"/>
<keyword evidence="3" id="KW-1185">Reference proteome</keyword>
<dbReference type="AlphaFoldDB" id="A0A4R6NA80"/>
<dbReference type="Proteomes" id="UP000295357">
    <property type="component" value="Unassembled WGS sequence"/>
</dbReference>
<name>A0A4R6NA80_9BURK</name>
<evidence type="ECO:0000259" key="1">
    <source>
        <dbReference type="SMART" id="SM00849"/>
    </source>
</evidence>
<dbReference type="SMART" id="SM00849">
    <property type="entry name" value="Lactamase_B"/>
    <property type="match status" value="1"/>
</dbReference>
<comment type="caution">
    <text evidence="2">The sequence shown here is derived from an EMBL/GenBank/DDBJ whole genome shotgun (WGS) entry which is preliminary data.</text>
</comment>
<gene>
    <name evidence="2" type="ORF">DFR39_102570</name>
</gene>
<dbReference type="Pfam" id="PF12706">
    <property type="entry name" value="Lactamase_B_2"/>
    <property type="match status" value="1"/>
</dbReference>
<evidence type="ECO:0000313" key="2">
    <source>
        <dbReference type="EMBL" id="TDP12177.1"/>
    </source>
</evidence>
<dbReference type="SUPFAM" id="SSF56281">
    <property type="entry name" value="Metallo-hydrolase/oxidoreductase"/>
    <property type="match status" value="1"/>
</dbReference>
<dbReference type="EMBL" id="SNXE01000002">
    <property type="protein sequence ID" value="TDP12177.1"/>
    <property type="molecule type" value="Genomic_DNA"/>
</dbReference>
<organism evidence="2 3">
    <name type="scientific">Roseateles asaccharophilus</name>
    <dbReference type="NCBI Taxonomy" id="582607"/>
    <lineage>
        <taxon>Bacteria</taxon>
        <taxon>Pseudomonadati</taxon>
        <taxon>Pseudomonadota</taxon>
        <taxon>Betaproteobacteria</taxon>
        <taxon>Burkholderiales</taxon>
        <taxon>Sphaerotilaceae</taxon>
        <taxon>Roseateles</taxon>
    </lineage>
</organism>
<feature type="domain" description="Metallo-beta-lactamase" evidence="1">
    <location>
        <begin position="11"/>
        <end position="195"/>
    </location>
</feature>
<dbReference type="InterPro" id="IPR052533">
    <property type="entry name" value="WalJ/YycJ-like"/>
</dbReference>
<sequence>MRFCSLGSGSSGNASLVEASQGITSTLLLVDCGFSLRELTRRMARAGCTPEQLDGVFVTHEHGDHVGCALSLSRRHRVPLWTSRGTWRAISQRHGTPELPPDLLHLVKDDEVLDLGDLRLRPFAVPHDAAEPLQLLCEDGRHRLGILTDVGSAPDSLVQRLQGLDGLLLECNHDEDMLRNGPYPASLKRRILGTHGHLSNALAASILERCGHADLQWVIAAHLSERNNLPALAFEALARALDDRRPERVLVADPLQGLDWQILD</sequence>
<evidence type="ECO:0000313" key="3">
    <source>
        <dbReference type="Proteomes" id="UP000295357"/>
    </source>
</evidence>
<dbReference type="PANTHER" id="PTHR47619">
    <property type="entry name" value="METALLO-HYDROLASE YYCJ-RELATED"/>
    <property type="match status" value="1"/>
</dbReference>
<dbReference type="RefSeq" id="WP_133602918.1">
    <property type="nucleotide sequence ID" value="NZ_JAUFPJ010000002.1"/>
</dbReference>
<dbReference type="Gene3D" id="3.60.15.10">
    <property type="entry name" value="Ribonuclease Z/Hydroxyacylglutathione hydrolase-like"/>
    <property type="match status" value="1"/>
</dbReference>
<accession>A0A4R6NA80</accession>
<dbReference type="InterPro" id="IPR001279">
    <property type="entry name" value="Metallo-B-lactamas"/>
</dbReference>
<proteinExistence type="predicted"/>